<organism evidence="14 15">
    <name type="scientific">Aspergillus fumigatus</name>
    <name type="common">Neosartorya fumigata</name>
    <dbReference type="NCBI Taxonomy" id="746128"/>
    <lineage>
        <taxon>Eukaryota</taxon>
        <taxon>Fungi</taxon>
        <taxon>Dikarya</taxon>
        <taxon>Ascomycota</taxon>
        <taxon>Pezizomycotina</taxon>
        <taxon>Eurotiomycetes</taxon>
        <taxon>Eurotiomycetidae</taxon>
        <taxon>Eurotiales</taxon>
        <taxon>Aspergillaceae</taxon>
        <taxon>Aspergillus</taxon>
        <taxon>Aspergillus subgen. Fumigati</taxon>
    </lineage>
</organism>
<keyword evidence="9 11" id="KW-0472">Membrane</keyword>
<feature type="transmembrane region" description="Helical" evidence="11">
    <location>
        <begin position="525"/>
        <end position="543"/>
    </location>
</feature>
<dbReference type="Pfam" id="PF00664">
    <property type="entry name" value="ABC_membrane"/>
    <property type="match status" value="2"/>
</dbReference>
<dbReference type="InterPro" id="IPR003593">
    <property type="entry name" value="AAA+_ATPase"/>
</dbReference>
<dbReference type="PANTHER" id="PTHR24223:SF404">
    <property type="entry name" value="ABC MULTIDRUG TRANSPORTER (EUROFUNG)-RELATED"/>
    <property type="match status" value="1"/>
</dbReference>
<feature type="transmembrane region" description="Helical" evidence="11">
    <location>
        <begin position="307"/>
        <end position="327"/>
    </location>
</feature>
<dbReference type="InterPro" id="IPR050173">
    <property type="entry name" value="ABC_transporter_C-like"/>
</dbReference>
<feature type="transmembrane region" description="Helical" evidence="11">
    <location>
        <begin position="485"/>
        <end position="513"/>
    </location>
</feature>
<evidence type="ECO:0000256" key="8">
    <source>
        <dbReference type="ARBA" id="ARBA00022989"/>
    </source>
</evidence>
<evidence type="ECO:0000256" key="3">
    <source>
        <dbReference type="ARBA" id="ARBA00022448"/>
    </source>
</evidence>
<accession>A0A9P8SSU6</accession>
<keyword evidence="5 11" id="KW-0812">Transmembrane</keyword>
<feature type="transmembrane region" description="Helical" evidence="11">
    <location>
        <begin position="1091"/>
        <end position="1111"/>
    </location>
</feature>
<dbReference type="PROSITE" id="PS50929">
    <property type="entry name" value="ABC_TM1F"/>
    <property type="match status" value="2"/>
</dbReference>
<keyword evidence="6" id="KW-0547">Nucleotide-binding</keyword>
<feature type="transmembrane region" description="Helical" evidence="11">
    <location>
        <begin position="60"/>
        <end position="83"/>
    </location>
</feature>
<dbReference type="Pfam" id="PF24357">
    <property type="entry name" value="TMD0_ABC"/>
    <property type="match status" value="1"/>
</dbReference>
<feature type="transmembrane region" description="Helical" evidence="11">
    <location>
        <begin position="29"/>
        <end position="48"/>
    </location>
</feature>
<feature type="domain" description="ABC transmembrane type-1" evidence="13">
    <location>
        <begin position="883"/>
        <end position="1146"/>
    </location>
</feature>
<dbReference type="InterPro" id="IPR003439">
    <property type="entry name" value="ABC_transporter-like_ATP-bd"/>
</dbReference>
<dbReference type="FunFam" id="1.20.1560.10:FF:000055">
    <property type="entry name" value="ABC multidrug transporter (Eurofung)"/>
    <property type="match status" value="1"/>
</dbReference>
<dbReference type="GO" id="GO:0016887">
    <property type="term" value="F:ATP hydrolysis activity"/>
    <property type="evidence" value="ECO:0007669"/>
    <property type="project" value="InterPro"/>
</dbReference>
<evidence type="ECO:0000256" key="2">
    <source>
        <dbReference type="ARBA" id="ARBA00009726"/>
    </source>
</evidence>
<dbReference type="Gene3D" id="3.40.50.300">
    <property type="entry name" value="P-loop containing nucleotide triphosphate hydrolases"/>
    <property type="match status" value="2"/>
</dbReference>
<dbReference type="FunFam" id="1.20.1560.10:FF:000066">
    <property type="entry name" value="ABC multidrug transporter (Eurofung)"/>
    <property type="match status" value="1"/>
</dbReference>
<feature type="domain" description="ABC transporter" evidence="12">
    <location>
        <begin position="1183"/>
        <end position="1414"/>
    </location>
</feature>
<dbReference type="GO" id="GO:0005524">
    <property type="term" value="F:ATP binding"/>
    <property type="evidence" value="ECO:0007669"/>
    <property type="project" value="UniProtKB-KW"/>
</dbReference>
<evidence type="ECO:0000256" key="5">
    <source>
        <dbReference type="ARBA" id="ARBA00022692"/>
    </source>
</evidence>
<evidence type="ECO:0000256" key="4">
    <source>
        <dbReference type="ARBA" id="ARBA00022475"/>
    </source>
</evidence>
<feature type="transmembrane region" description="Helical" evidence="11">
    <location>
        <begin position="127"/>
        <end position="149"/>
    </location>
</feature>
<dbReference type="GO" id="GO:0005886">
    <property type="term" value="C:plasma membrane"/>
    <property type="evidence" value="ECO:0007669"/>
    <property type="project" value="UniProtKB-SubCell"/>
</dbReference>
<feature type="transmembrane region" description="Helical" evidence="11">
    <location>
        <begin position="1117"/>
        <end position="1138"/>
    </location>
</feature>
<evidence type="ECO:0000259" key="12">
    <source>
        <dbReference type="PROSITE" id="PS50893"/>
    </source>
</evidence>
<dbReference type="PANTHER" id="PTHR24223">
    <property type="entry name" value="ATP-BINDING CASSETTE SUB-FAMILY C"/>
    <property type="match status" value="1"/>
</dbReference>
<dbReference type="InterPro" id="IPR011527">
    <property type="entry name" value="ABC1_TM_dom"/>
</dbReference>
<feature type="transmembrane region" description="Helical" evidence="11">
    <location>
        <begin position="1004"/>
        <end position="1024"/>
    </location>
</feature>
<dbReference type="Gene3D" id="1.20.1560.10">
    <property type="entry name" value="ABC transporter type 1, transmembrane domain"/>
    <property type="match status" value="2"/>
</dbReference>
<evidence type="ECO:0000256" key="7">
    <source>
        <dbReference type="ARBA" id="ARBA00022840"/>
    </source>
</evidence>
<feature type="domain" description="ABC transmembrane type-1" evidence="13">
    <location>
        <begin position="273"/>
        <end position="549"/>
    </location>
</feature>
<feature type="transmembrane region" description="Helical" evidence="11">
    <location>
        <begin position="95"/>
        <end position="115"/>
    </location>
</feature>
<protein>
    <recommendedName>
        <fullName evidence="16">ABC multidrug transporter</fullName>
    </recommendedName>
</protein>
<keyword evidence="4" id="KW-1003">Cell membrane</keyword>
<keyword evidence="10" id="KW-0325">Glycoprotein</keyword>
<comment type="subcellular location">
    <subcellularLocation>
        <location evidence="1">Cell membrane</location>
        <topology evidence="1">Multi-pass membrane protein</topology>
    </subcellularLocation>
</comment>
<dbReference type="InterPro" id="IPR027417">
    <property type="entry name" value="P-loop_NTPase"/>
</dbReference>
<feature type="transmembrane region" description="Helical" evidence="11">
    <location>
        <begin position="402"/>
        <end position="424"/>
    </location>
</feature>
<evidence type="ECO:0000256" key="6">
    <source>
        <dbReference type="ARBA" id="ARBA00022741"/>
    </source>
</evidence>
<dbReference type="Proteomes" id="UP000813423">
    <property type="component" value="Unassembled WGS sequence"/>
</dbReference>
<dbReference type="GO" id="GO:0140359">
    <property type="term" value="F:ABC-type transporter activity"/>
    <property type="evidence" value="ECO:0007669"/>
    <property type="project" value="InterPro"/>
</dbReference>
<evidence type="ECO:0000256" key="11">
    <source>
        <dbReference type="SAM" id="Phobius"/>
    </source>
</evidence>
<dbReference type="EMBL" id="JAIBSC010000074">
    <property type="protein sequence ID" value="KAH1900619.1"/>
    <property type="molecule type" value="Genomic_DNA"/>
</dbReference>
<dbReference type="SUPFAM" id="SSF52540">
    <property type="entry name" value="P-loop containing nucleoside triphosphate hydrolases"/>
    <property type="match status" value="2"/>
</dbReference>
<dbReference type="FunFam" id="3.40.50.300:FF:002145">
    <property type="entry name" value="ABC transporter (MsbA subfamily)"/>
    <property type="match status" value="1"/>
</dbReference>
<proteinExistence type="inferred from homology"/>
<evidence type="ECO:0008006" key="16">
    <source>
        <dbReference type="Google" id="ProtNLM"/>
    </source>
</evidence>
<dbReference type="PROSITE" id="PS50893">
    <property type="entry name" value="ABC_TRANSPORTER_2"/>
    <property type="match status" value="2"/>
</dbReference>
<sequence>MLCAADHLLGPRVDESCRALDFTLFFEDLVLGCVPPAVLLLLVPFALYQTRRQPVRVHEAPWIAVKLGILAALLGLQIAYLVVRMRSSSLRTQATIPSGILSVVSTASIAVLSCWQHRRSWRPSLLLGLYFPTMILCDVARARTLWLVFSRSSPTAPSLFTAATSLTALLLILEERRKKGVASDSSALTQETKSGVWDRTFFIWLLPVFRRGFRGLLTIDNLAGVDAELQADVLYSKLSGSLKKYDMTRPHALLQATFHAFASSFLAGILPRLVLLALTFAQPFLVTATISYVENQGAHNRPAIGKALIGAFALVYTGIAVATALYMRQAFRFILRVRGALDALIYRKTTRRRSPPTENERAAMTLMGTDVERIVTGLRDIHEMWASTVSIAIATWLLERQLSGACVVPLILAVAGFLATAWVASRSNTGQRRWIEKVQARLHTTAALLQNMKTIKMLGLTGVVGQFVESLRQAEIETSKGFRKLIIWQIVLSNGPNTIAPMVSFAVFSIIAAVKQDETLATSRAFTSLTLISLLTLPVYTLLQTLPALWQCLGCFDRIQEYCRAQVEPKDQGRLTDSVEMYAQPPIPRPEAAITFKDATLGWASLEKPVLHDLNLRIPHGSTTVVSGRVGSGKSTLLAGILGEATCLSGSIHVSLTRVGYCSQTPWLVNDTVRNNIVGFSAFDAERYAAVTWACALDEDLRHWPGGDAMIVGGGAMSLSGGQKQRVTLARAVYAQPELLLLDDIVSGLDLRTMEQITHRLLGPGGYLRRQQITVVLATHAEKLFAIADGVIHLKGGHAYQDNPPAVDGLPVSRDSTTDETVSPSAVVETRSVQTHAPQPKQQKNGSWGVYRYYFAAAGLWTSAFFAGSILVSSFCGQFPNAALWLSWWSSANDRNPNQHTGRYFGVYAGLSIGSLLALILACRALVISMISNSAMKLHSDLLHTATNAPLRLFQDTDPGELTNRFSQDMELIDMMLPLVAINTADSAGSCLVKLGILCAVSSYAALTAPFFILALWVLQRFYLHTSRQVRLRDIEAKAPLYSHLLETIDGLATIRAFRWTTDFETKNDRLTTRSQIPIYTLYCVQQWLQVVLDMMVAVLVVILIAVFVFWPGMYTPGSVGVALNIVITFSTGLASLIKNWTMMETSIGAVARVRAFVRDTEPECPTPAPAMPPPGWPSAGAIEFRDVRATYRNDGPPALNSVSLQIPPGTKLAICGRSGSGKSSLILCFLRLLDIQQGTITVDGIHLATLDPASLRTRFGTVPQTPYFMPGSIRRNLDPHNTASDADIIRILQAMALWERVHALGGLTAELRDTDWSAGEQQLLCLGRALLRRSRILLLDEATSSMDAATATSMQHVLEAECRDCTVLAVMHQLQHVERYHLVALMDAGRIVELDSPAALLARDSEFSRLSRAQAATGTRQLT</sequence>
<keyword evidence="8 11" id="KW-1133">Transmembrane helix</keyword>
<feature type="transmembrane region" description="Helical" evidence="11">
    <location>
        <begin position="853"/>
        <end position="875"/>
    </location>
</feature>
<dbReference type="Pfam" id="PF00005">
    <property type="entry name" value="ABC_tran"/>
    <property type="match status" value="2"/>
</dbReference>
<feature type="domain" description="ABC transporter" evidence="12">
    <location>
        <begin position="594"/>
        <end position="821"/>
    </location>
</feature>
<gene>
    <name evidence="14" type="ORF">KXV57_008429</name>
</gene>
<name>A0A9P8SSU6_ASPFM</name>
<feature type="transmembrane region" description="Helical" evidence="11">
    <location>
        <begin position="155"/>
        <end position="173"/>
    </location>
</feature>
<comment type="similarity">
    <text evidence="2">Belongs to the ABC transporter superfamily. ABCC family. Conjugate transporter (TC 3.A.1.208) subfamily.</text>
</comment>
<dbReference type="PROSITE" id="PS00211">
    <property type="entry name" value="ABC_TRANSPORTER_1"/>
    <property type="match status" value="1"/>
</dbReference>
<evidence type="ECO:0000256" key="9">
    <source>
        <dbReference type="ARBA" id="ARBA00023136"/>
    </source>
</evidence>
<comment type="caution">
    <text evidence="14">The sequence shown here is derived from an EMBL/GenBank/DDBJ whole genome shotgun (WGS) entry which is preliminary data.</text>
</comment>
<dbReference type="CDD" id="cd03250">
    <property type="entry name" value="ABCC_MRP_domain1"/>
    <property type="match status" value="1"/>
</dbReference>
<evidence type="ECO:0000313" key="15">
    <source>
        <dbReference type="Proteomes" id="UP000813423"/>
    </source>
</evidence>
<dbReference type="SUPFAM" id="SSF90123">
    <property type="entry name" value="ABC transporter transmembrane region"/>
    <property type="match status" value="2"/>
</dbReference>
<feature type="transmembrane region" description="Helical" evidence="11">
    <location>
        <begin position="905"/>
        <end position="927"/>
    </location>
</feature>
<keyword evidence="3" id="KW-0813">Transport</keyword>
<evidence type="ECO:0000313" key="14">
    <source>
        <dbReference type="EMBL" id="KAH1900619.1"/>
    </source>
</evidence>
<dbReference type="InterPro" id="IPR056227">
    <property type="entry name" value="TMD0_ABC"/>
</dbReference>
<feature type="transmembrane region" description="Helical" evidence="11">
    <location>
        <begin position="252"/>
        <end position="270"/>
    </location>
</feature>
<dbReference type="InterPro" id="IPR044726">
    <property type="entry name" value="ABCC_6TM_D2"/>
</dbReference>
<evidence type="ECO:0000256" key="10">
    <source>
        <dbReference type="ARBA" id="ARBA00023180"/>
    </source>
</evidence>
<dbReference type="SMART" id="SM00382">
    <property type="entry name" value="AAA"/>
    <property type="match status" value="2"/>
</dbReference>
<evidence type="ECO:0000259" key="13">
    <source>
        <dbReference type="PROSITE" id="PS50929"/>
    </source>
</evidence>
<keyword evidence="7" id="KW-0067">ATP-binding</keyword>
<dbReference type="InterPro" id="IPR017871">
    <property type="entry name" value="ABC_transporter-like_CS"/>
</dbReference>
<reference evidence="14" key="1">
    <citation type="submission" date="2021-08" db="EMBL/GenBank/DDBJ databases">
        <title>Global Aspergillus fumigatus from environmental and clinical sources.</title>
        <authorList>
            <person name="Barber A."/>
            <person name="Sae-Ong T."/>
        </authorList>
    </citation>
    <scope>NUCLEOTIDE SEQUENCE</scope>
    <source>
        <strain evidence="14">NRZ-2016-071</strain>
    </source>
</reference>
<dbReference type="InterPro" id="IPR036640">
    <property type="entry name" value="ABC1_TM_sf"/>
</dbReference>
<dbReference type="FunFam" id="3.40.50.300:FF:005917">
    <property type="entry name" value="ABC multidrug transporter, putative"/>
    <property type="match status" value="1"/>
</dbReference>
<dbReference type="CDD" id="cd18580">
    <property type="entry name" value="ABC_6TM_ABCC_D2"/>
    <property type="match status" value="1"/>
</dbReference>
<evidence type="ECO:0000256" key="1">
    <source>
        <dbReference type="ARBA" id="ARBA00004651"/>
    </source>
</evidence>